<sequence>MARPNRMSVVLPVRDGRDRIEKRIDQVLGLLDEMIADPEAAEVIVVDDGSQDDTAEYLGELAEQNPRLRLVRHSRVRGMEAAGQTGLERATGDLVFIQEDDADIREDDMKKLYQMSQDPTVLAARAQTQPPSFPAELIRRLVAWGVVAQRALPQLGRSEPKTGLQMIRRPHLQRLVGPQGDRYRLQSETIRGTSETT</sequence>
<name>A0A5C6FJN6_9PLAN</name>
<dbReference type="CDD" id="cd04179">
    <property type="entry name" value="DPM_DPG-synthase_like"/>
    <property type="match status" value="1"/>
</dbReference>
<evidence type="ECO:0000259" key="1">
    <source>
        <dbReference type="Pfam" id="PF00535"/>
    </source>
</evidence>
<dbReference type="InterPro" id="IPR001173">
    <property type="entry name" value="Glyco_trans_2-like"/>
</dbReference>
<dbReference type="EMBL" id="SJPZ01000003">
    <property type="protein sequence ID" value="TWU61040.1"/>
    <property type="molecule type" value="Genomic_DNA"/>
</dbReference>
<accession>A0A5C6FJN6</accession>
<dbReference type="PANTHER" id="PTHR48090">
    <property type="entry name" value="UNDECAPRENYL-PHOSPHATE 4-DEOXY-4-FORMAMIDO-L-ARABINOSE TRANSFERASE-RELATED"/>
    <property type="match status" value="1"/>
</dbReference>
<keyword evidence="2" id="KW-0808">Transferase</keyword>
<dbReference type="RefSeq" id="WP_146416379.1">
    <property type="nucleotide sequence ID" value="NZ_SJPZ01000003.1"/>
</dbReference>
<dbReference type="Proteomes" id="UP000316476">
    <property type="component" value="Unassembled WGS sequence"/>
</dbReference>
<dbReference type="EC" id="2.4.-.-" evidence="2"/>
<dbReference type="InterPro" id="IPR050256">
    <property type="entry name" value="Glycosyltransferase_2"/>
</dbReference>
<keyword evidence="2" id="KW-0328">Glycosyltransferase</keyword>
<proteinExistence type="predicted"/>
<dbReference type="InterPro" id="IPR029044">
    <property type="entry name" value="Nucleotide-diphossugar_trans"/>
</dbReference>
<dbReference type="Pfam" id="PF00535">
    <property type="entry name" value="Glycos_transf_2"/>
    <property type="match status" value="1"/>
</dbReference>
<organism evidence="2 3">
    <name type="scientific">Crateriforma conspicua</name>
    <dbReference type="NCBI Taxonomy" id="2527996"/>
    <lineage>
        <taxon>Bacteria</taxon>
        <taxon>Pseudomonadati</taxon>
        <taxon>Planctomycetota</taxon>
        <taxon>Planctomycetia</taxon>
        <taxon>Planctomycetales</taxon>
        <taxon>Planctomycetaceae</taxon>
        <taxon>Crateriforma</taxon>
    </lineage>
</organism>
<dbReference type="PANTHER" id="PTHR48090:SF7">
    <property type="entry name" value="RFBJ PROTEIN"/>
    <property type="match status" value="1"/>
</dbReference>
<evidence type="ECO:0000313" key="2">
    <source>
        <dbReference type="EMBL" id="TWU61040.1"/>
    </source>
</evidence>
<reference evidence="2 3" key="1">
    <citation type="submission" date="2019-02" db="EMBL/GenBank/DDBJ databases">
        <title>Deep-cultivation of Planctomycetes and their phenomic and genomic characterization uncovers novel biology.</title>
        <authorList>
            <person name="Wiegand S."/>
            <person name="Jogler M."/>
            <person name="Boedeker C."/>
            <person name="Pinto D."/>
            <person name="Vollmers J."/>
            <person name="Rivas-Marin E."/>
            <person name="Kohn T."/>
            <person name="Peeters S.H."/>
            <person name="Heuer A."/>
            <person name="Rast P."/>
            <person name="Oberbeckmann S."/>
            <person name="Bunk B."/>
            <person name="Jeske O."/>
            <person name="Meyerdierks A."/>
            <person name="Storesund J.E."/>
            <person name="Kallscheuer N."/>
            <person name="Luecker S."/>
            <person name="Lage O.M."/>
            <person name="Pohl T."/>
            <person name="Merkel B.J."/>
            <person name="Hornburger P."/>
            <person name="Mueller R.-W."/>
            <person name="Bruemmer F."/>
            <person name="Labrenz M."/>
            <person name="Spormann A.M."/>
            <person name="Op Den Camp H."/>
            <person name="Overmann J."/>
            <person name="Amann R."/>
            <person name="Jetten M.S.M."/>
            <person name="Mascher T."/>
            <person name="Medema M.H."/>
            <person name="Devos D.P."/>
            <person name="Kaster A.-K."/>
            <person name="Ovreas L."/>
            <person name="Rohde M."/>
            <person name="Galperin M.Y."/>
            <person name="Jogler C."/>
        </authorList>
    </citation>
    <scope>NUCLEOTIDE SEQUENCE [LARGE SCALE GENOMIC DNA]</scope>
    <source>
        <strain evidence="2 3">V7</strain>
    </source>
</reference>
<dbReference type="SUPFAM" id="SSF53448">
    <property type="entry name" value="Nucleotide-diphospho-sugar transferases"/>
    <property type="match status" value="1"/>
</dbReference>
<evidence type="ECO:0000313" key="3">
    <source>
        <dbReference type="Proteomes" id="UP000316476"/>
    </source>
</evidence>
<comment type="caution">
    <text evidence="2">The sequence shown here is derived from an EMBL/GenBank/DDBJ whole genome shotgun (WGS) entry which is preliminary data.</text>
</comment>
<dbReference type="GO" id="GO:0016757">
    <property type="term" value="F:glycosyltransferase activity"/>
    <property type="evidence" value="ECO:0007669"/>
    <property type="project" value="UniProtKB-KW"/>
</dbReference>
<dbReference type="OrthoDB" id="284530at2"/>
<feature type="domain" description="Glycosyltransferase 2-like" evidence="1">
    <location>
        <begin position="8"/>
        <end position="139"/>
    </location>
</feature>
<dbReference type="AlphaFoldDB" id="A0A5C6FJN6"/>
<protein>
    <submittedName>
        <fullName evidence="2">Putative glycosyltransferase</fullName>
        <ecNumber evidence="2">2.4.-.-</ecNumber>
    </submittedName>
</protein>
<gene>
    <name evidence="2" type="primary">pimF</name>
    <name evidence="2" type="ORF">V7x_53520</name>
</gene>
<dbReference type="Gene3D" id="3.90.550.10">
    <property type="entry name" value="Spore Coat Polysaccharide Biosynthesis Protein SpsA, Chain A"/>
    <property type="match status" value="1"/>
</dbReference>